<keyword evidence="2" id="KW-1185">Reference proteome</keyword>
<proteinExistence type="predicted"/>
<dbReference type="AlphaFoldDB" id="A0A2Z2MBA0"/>
<dbReference type="Proteomes" id="UP000250179">
    <property type="component" value="Chromosome"/>
</dbReference>
<dbReference type="RefSeq" id="WP_088857151.1">
    <property type="nucleotide sequence ID" value="NZ_CP014862.1"/>
</dbReference>
<dbReference type="EMBL" id="CP014862">
    <property type="protein sequence ID" value="ASJ01882.1"/>
    <property type="molecule type" value="Genomic_DNA"/>
</dbReference>
<protein>
    <submittedName>
        <fullName evidence="1">Carbohydrate kinase</fullName>
    </submittedName>
</protein>
<dbReference type="OrthoDB" id="26949at2157"/>
<dbReference type="GeneID" id="33318886"/>
<dbReference type="GO" id="GO:0016301">
    <property type="term" value="F:kinase activity"/>
    <property type="evidence" value="ECO:0007669"/>
    <property type="project" value="UniProtKB-KW"/>
</dbReference>
<dbReference type="SUPFAM" id="SSF53613">
    <property type="entry name" value="Ribokinase-like"/>
    <property type="match status" value="1"/>
</dbReference>
<dbReference type="KEGG" id="tprf:A3L09_00710"/>
<keyword evidence="1" id="KW-0418">Kinase</keyword>
<keyword evidence="1" id="KW-0808">Transferase</keyword>
<evidence type="ECO:0000313" key="2">
    <source>
        <dbReference type="Proteomes" id="UP000250179"/>
    </source>
</evidence>
<dbReference type="Gene3D" id="3.40.1190.20">
    <property type="match status" value="1"/>
</dbReference>
<name>A0A2Z2MBA0_THEPR</name>
<organism evidence="1 2">
    <name type="scientific">Thermococcus profundus</name>
    <dbReference type="NCBI Taxonomy" id="49899"/>
    <lineage>
        <taxon>Archaea</taxon>
        <taxon>Methanobacteriati</taxon>
        <taxon>Methanobacteriota</taxon>
        <taxon>Thermococci</taxon>
        <taxon>Thermococcales</taxon>
        <taxon>Thermococcaceae</taxon>
        <taxon>Thermococcus</taxon>
    </lineage>
</organism>
<sequence length="273" mass="30195">MRCLVVGHVVRDIVRKGGRTFERLGGGAYYSALALSRFCDVEILTSFSELPESWLSELESIGKLRLVPAEGTTTYELTYLDGNRRKLRLLERASPIESLPGGSYDAVLINPVAGEVSSELVRRAVKRFPSVAADLQGFIRSTEPGEVGYKPYDGSSLEGLKVLHADVSEFDYIENFSPDAVEALLLSNGPEAGRAFLRGWEYSFQPVRVEVDESTGAGDVFLGAFTGFYLRCPFIQSLKRATAFTSLFLERRGVDFSMDEVGELARKVEVKRV</sequence>
<gene>
    <name evidence="1" type="ORF">A3L09_00710</name>
</gene>
<dbReference type="InterPro" id="IPR029056">
    <property type="entry name" value="Ribokinase-like"/>
</dbReference>
<accession>A0A2Z2MBA0</accession>
<evidence type="ECO:0000313" key="1">
    <source>
        <dbReference type="EMBL" id="ASJ01882.1"/>
    </source>
</evidence>
<reference evidence="1 2" key="1">
    <citation type="submission" date="2016-03" db="EMBL/GenBank/DDBJ databases">
        <title>Complete genome sequence of Thermococcus profundus strain DT5432.</title>
        <authorList>
            <person name="Oger P.M."/>
        </authorList>
    </citation>
    <scope>NUCLEOTIDE SEQUENCE [LARGE SCALE GENOMIC DNA]</scope>
    <source>
        <strain evidence="1 2">DT 5432</strain>
    </source>
</reference>